<keyword evidence="11" id="KW-0472">Membrane</keyword>
<proteinExistence type="inferred from homology"/>
<comment type="subcellular location">
    <subcellularLocation>
        <location evidence="1">Mitochondrion inner membrane</location>
        <topology evidence="1">Single-pass membrane protein</topology>
    </subcellularLocation>
</comment>
<gene>
    <name evidence="13" type="ORF">FA14DRAFT_191460</name>
</gene>
<comment type="similarity">
    <text evidence="2">Belongs to the TIM54 family.</text>
</comment>
<keyword evidence="9" id="KW-0811">Translocation</keyword>
<keyword evidence="8" id="KW-1133">Transmembrane helix</keyword>
<organism evidence="13 14">
    <name type="scientific">Meira miltonrushii</name>
    <dbReference type="NCBI Taxonomy" id="1280837"/>
    <lineage>
        <taxon>Eukaryota</taxon>
        <taxon>Fungi</taxon>
        <taxon>Dikarya</taxon>
        <taxon>Basidiomycota</taxon>
        <taxon>Ustilaginomycotina</taxon>
        <taxon>Exobasidiomycetes</taxon>
        <taxon>Exobasidiales</taxon>
        <taxon>Brachybasidiaceae</taxon>
        <taxon>Meira</taxon>
    </lineage>
</organism>
<evidence type="ECO:0000256" key="2">
    <source>
        <dbReference type="ARBA" id="ARBA00006355"/>
    </source>
</evidence>
<evidence type="ECO:0000256" key="9">
    <source>
        <dbReference type="ARBA" id="ARBA00023010"/>
    </source>
</evidence>
<feature type="compositionally biased region" description="Polar residues" evidence="12">
    <location>
        <begin position="314"/>
        <end position="325"/>
    </location>
</feature>
<keyword evidence="10" id="KW-0496">Mitochondrion</keyword>
<dbReference type="RefSeq" id="XP_025354706.1">
    <property type="nucleotide sequence ID" value="XM_025501866.1"/>
</dbReference>
<dbReference type="AlphaFoldDB" id="A0A316VAW5"/>
<evidence type="ECO:0000256" key="6">
    <source>
        <dbReference type="ARBA" id="ARBA00022792"/>
    </source>
</evidence>
<feature type="region of interest" description="Disordered" evidence="12">
    <location>
        <begin position="265"/>
        <end position="332"/>
    </location>
</feature>
<protein>
    <recommendedName>
        <fullName evidence="3">Mitochondrial import inner membrane translocase subunit TIM54</fullName>
    </recommendedName>
</protein>
<keyword evidence="14" id="KW-1185">Reference proteome</keyword>
<dbReference type="GO" id="GO:0005743">
    <property type="term" value="C:mitochondrial inner membrane"/>
    <property type="evidence" value="ECO:0007669"/>
    <property type="project" value="UniProtKB-SubCell"/>
</dbReference>
<dbReference type="GeneID" id="37023647"/>
<dbReference type="OrthoDB" id="5598305at2759"/>
<name>A0A316VAW5_9BASI</name>
<dbReference type="Pfam" id="PF11711">
    <property type="entry name" value="Tim54"/>
    <property type="match status" value="1"/>
</dbReference>
<feature type="compositionally biased region" description="Low complexity" evidence="12">
    <location>
        <begin position="9"/>
        <end position="25"/>
    </location>
</feature>
<dbReference type="InParanoid" id="A0A316VAW5"/>
<keyword evidence="5" id="KW-0812">Transmembrane</keyword>
<accession>A0A316VAW5</accession>
<keyword evidence="4" id="KW-0813">Transport</keyword>
<feature type="region of interest" description="Disordered" evidence="12">
    <location>
        <begin position="463"/>
        <end position="489"/>
    </location>
</feature>
<evidence type="ECO:0000256" key="1">
    <source>
        <dbReference type="ARBA" id="ARBA00004434"/>
    </source>
</evidence>
<evidence type="ECO:0000256" key="5">
    <source>
        <dbReference type="ARBA" id="ARBA00022692"/>
    </source>
</evidence>
<dbReference type="Proteomes" id="UP000245771">
    <property type="component" value="Unassembled WGS sequence"/>
</dbReference>
<evidence type="ECO:0000256" key="11">
    <source>
        <dbReference type="ARBA" id="ARBA00023136"/>
    </source>
</evidence>
<evidence type="ECO:0000313" key="13">
    <source>
        <dbReference type="EMBL" id="PWN34404.1"/>
    </source>
</evidence>
<evidence type="ECO:0000256" key="10">
    <source>
        <dbReference type="ARBA" id="ARBA00023128"/>
    </source>
</evidence>
<dbReference type="STRING" id="1280837.A0A316VAW5"/>
<keyword evidence="6" id="KW-0999">Mitochondrion inner membrane</keyword>
<dbReference type="EMBL" id="KZ819604">
    <property type="protein sequence ID" value="PWN34404.1"/>
    <property type="molecule type" value="Genomic_DNA"/>
</dbReference>
<dbReference type="GO" id="GO:0015031">
    <property type="term" value="P:protein transport"/>
    <property type="evidence" value="ECO:0007669"/>
    <property type="project" value="UniProtKB-KW"/>
</dbReference>
<evidence type="ECO:0000313" key="14">
    <source>
        <dbReference type="Proteomes" id="UP000245771"/>
    </source>
</evidence>
<evidence type="ECO:0000256" key="3">
    <source>
        <dbReference type="ARBA" id="ARBA00020796"/>
    </source>
</evidence>
<sequence>MSTTGQTDAGPSASGPTPAPATKVKAPPRPVPPMLKPLQFMGIPRGVLTWQPRLPSRNWSIFLGLTISLSSLYIYDRRECKRIKQEYIDQLSHLAKEPLKPNEYPRKVAVYTARSPGDEDYEKSLLFFKLYVKPFLVAAGIDWSTTNGTRHGGLARELRERHYARRRQLAGLEPWGTPPSTATETMPDPTIAGLTQFSLTPQQQLQQELDGGVILVGRPAYKEWAWGLREGWTTRLPPKRQDLDDELARILSDDGAFDEVEEQKEVLMDDESEKVNVGLTSDDGVEPDGAGAPLPSRLNSPGRGPMSFNPAFQPINSSTSSARQPKSNDEEEINVNPALLEPPSEVPAQPPITFVDYVNLTGFRHVPRKIVGFFNHRDRFLLGGQAAMNLALGDKTDAREYEVVLNEEGQLARSEPPQGGDLDWGLESERFYLPKFNQTPQDVEKAKENFYKELKRRLQDTRSYVRGQRELTATEKNDPPKSESDLREERFRREKEWRLLMQGYEILRPSAGVIWHPAFRTRLRVYQHQDKRPPTLLLMVQMSLQAPVPTTGSPSVNGSHSPQASMKSAIGQPSIVVHNHGGSVPGPNAHTSDLPVCPDCNTNPYVPRRVFGMLRKEKFSLILLSSRQRVGQDERFLDKVYLICHPKRYAIKTDASSTASDRLQELRECVYV</sequence>
<evidence type="ECO:0000256" key="8">
    <source>
        <dbReference type="ARBA" id="ARBA00022989"/>
    </source>
</evidence>
<evidence type="ECO:0000256" key="4">
    <source>
        <dbReference type="ARBA" id="ARBA00022448"/>
    </source>
</evidence>
<evidence type="ECO:0000256" key="12">
    <source>
        <dbReference type="SAM" id="MobiDB-lite"/>
    </source>
</evidence>
<feature type="region of interest" description="Disordered" evidence="12">
    <location>
        <begin position="1"/>
        <end position="30"/>
    </location>
</feature>
<evidence type="ECO:0000256" key="7">
    <source>
        <dbReference type="ARBA" id="ARBA00022927"/>
    </source>
</evidence>
<keyword evidence="7" id="KW-0653">Protein transport</keyword>
<feature type="compositionally biased region" description="Basic and acidic residues" evidence="12">
    <location>
        <begin position="467"/>
        <end position="489"/>
    </location>
</feature>
<dbReference type="InterPro" id="IPR021056">
    <property type="entry name" value="Mt_import_IM_translocase_Tim54"/>
</dbReference>
<reference evidence="13 14" key="1">
    <citation type="journal article" date="2018" name="Mol. Biol. Evol.">
        <title>Broad Genomic Sampling Reveals a Smut Pathogenic Ancestry of the Fungal Clade Ustilaginomycotina.</title>
        <authorList>
            <person name="Kijpornyongpan T."/>
            <person name="Mondo S.J."/>
            <person name="Barry K."/>
            <person name="Sandor L."/>
            <person name="Lee J."/>
            <person name="Lipzen A."/>
            <person name="Pangilinan J."/>
            <person name="LaButti K."/>
            <person name="Hainaut M."/>
            <person name="Henrissat B."/>
            <person name="Grigoriev I.V."/>
            <person name="Spatafora J.W."/>
            <person name="Aime M.C."/>
        </authorList>
    </citation>
    <scope>NUCLEOTIDE SEQUENCE [LARGE SCALE GENOMIC DNA]</scope>
    <source>
        <strain evidence="13 14">MCA 3882</strain>
    </source>
</reference>